<feature type="transmembrane region" description="Helical" evidence="1">
    <location>
        <begin position="86"/>
        <end position="108"/>
    </location>
</feature>
<evidence type="ECO:0000256" key="1">
    <source>
        <dbReference type="SAM" id="Phobius"/>
    </source>
</evidence>
<sequence>MAVVPNSNVFGTAAAATMDDSGDERRNSAAESSLSAWRYNRTVRYLLIFLCFLNIYANLKCILARVRILSPVSTLQLSNVRSSVFAVWHAVVRSLGVPVAGICGVLILEV</sequence>
<dbReference type="AlphaFoldDB" id="A0A183E4R6"/>
<dbReference type="EMBL" id="UYRT01083116">
    <property type="protein sequence ID" value="VDN26995.1"/>
    <property type="molecule type" value="Genomic_DNA"/>
</dbReference>
<organism evidence="4">
    <name type="scientific">Gongylonema pulchrum</name>
    <dbReference type="NCBI Taxonomy" id="637853"/>
    <lineage>
        <taxon>Eukaryota</taxon>
        <taxon>Metazoa</taxon>
        <taxon>Ecdysozoa</taxon>
        <taxon>Nematoda</taxon>
        <taxon>Chromadorea</taxon>
        <taxon>Rhabditida</taxon>
        <taxon>Spirurina</taxon>
        <taxon>Spiruromorpha</taxon>
        <taxon>Spiruroidea</taxon>
        <taxon>Gongylonematidae</taxon>
        <taxon>Gongylonema</taxon>
    </lineage>
</organism>
<feature type="transmembrane region" description="Helical" evidence="1">
    <location>
        <begin position="45"/>
        <end position="66"/>
    </location>
</feature>
<protein>
    <submittedName>
        <fullName evidence="4">Protein RFT1 homolog</fullName>
    </submittedName>
</protein>
<reference evidence="4" key="1">
    <citation type="submission" date="2016-06" db="UniProtKB">
        <authorList>
            <consortium name="WormBaseParasite"/>
        </authorList>
    </citation>
    <scope>IDENTIFICATION</scope>
</reference>
<name>A0A183E4R6_9BILA</name>
<keyword evidence="1" id="KW-0472">Membrane</keyword>
<keyword evidence="3" id="KW-1185">Reference proteome</keyword>
<dbReference type="WBParaSite" id="GPUH_0001597901-mRNA-1">
    <property type="protein sequence ID" value="GPUH_0001597901-mRNA-1"/>
    <property type="gene ID" value="GPUH_0001597901"/>
</dbReference>
<evidence type="ECO:0000313" key="2">
    <source>
        <dbReference type="EMBL" id="VDN26995.1"/>
    </source>
</evidence>
<dbReference type="Proteomes" id="UP000271098">
    <property type="component" value="Unassembled WGS sequence"/>
</dbReference>
<reference evidence="2 3" key="2">
    <citation type="submission" date="2018-11" db="EMBL/GenBank/DDBJ databases">
        <authorList>
            <consortium name="Pathogen Informatics"/>
        </authorList>
    </citation>
    <scope>NUCLEOTIDE SEQUENCE [LARGE SCALE GENOMIC DNA]</scope>
</reference>
<accession>A0A183E4R6</accession>
<keyword evidence="1" id="KW-0812">Transmembrane</keyword>
<keyword evidence="1" id="KW-1133">Transmembrane helix</keyword>
<evidence type="ECO:0000313" key="3">
    <source>
        <dbReference type="Proteomes" id="UP000271098"/>
    </source>
</evidence>
<gene>
    <name evidence="2" type="ORF">GPUH_LOCUS15957</name>
</gene>
<evidence type="ECO:0000313" key="4">
    <source>
        <dbReference type="WBParaSite" id="GPUH_0001597901-mRNA-1"/>
    </source>
</evidence>
<proteinExistence type="predicted"/>